<keyword evidence="3" id="KW-1185">Reference proteome</keyword>
<dbReference type="GO" id="GO:0006310">
    <property type="term" value="P:DNA recombination"/>
    <property type="evidence" value="ECO:0007669"/>
    <property type="project" value="UniProtKB-KW"/>
</dbReference>
<dbReference type="InterPro" id="IPR011010">
    <property type="entry name" value="DNA_brk_join_enz"/>
</dbReference>
<proteinExistence type="predicted"/>
<dbReference type="OrthoDB" id="9803188at2"/>
<organism evidence="2 3">
    <name type="scientific">Paragemmobacter aquarius</name>
    <dbReference type="NCBI Taxonomy" id="2169400"/>
    <lineage>
        <taxon>Bacteria</taxon>
        <taxon>Pseudomonadati</taxon>
        <taxon>Pseudomonadota</taxon>
        <taxon>Alphaproteobacteria</taxon>
        <taxon>Rhodobacterales</taxon>
        <taxon>Paracoccaceae</taxon>
        <taxon>Paragemmobacter</taxon>
    </lineage>
</organism>
<accession>A0A2S0UK41</accession>
<sequence length="301" mass="33725">MQNLGCLADIEKLKAGLRYYMSRFDDKPTGSTHKLAVCVLAIARHGLKVDEQHQKEISTMCSRIAARIDGTRTKNQERLEQLEDEANLALLLHLPARLVARAARNDPRVHRRALLVQAALAIDILLHAPMRIGNLAGLHLEHHVRRAEVTRMPCIILSIPGEDVKNGRALSYELRGETLALFDLYMRDYRPTLLSAPSDFLFPARNGGARWTISLSALIKNTIQEYTGLTIHAHLFRSIAGKVHMLSNPGDFATLSHVIGDSLPTTMKSYAQFEQQNAMRHFQASVTTARIRLPAPRRQHG</sequence>
<gene>
    <name evidence="2" type="ORF">HYN69_06305</name>
</gene>
<dbReference type="AlphaFoldDB" id="A0A2S0UK41"/>
<dbReference type="RefSeq" id="WP_108434997.1">
    <property type="nucleotide sequence ID" value="NZ_CP028918.1"/>
</dbReference>
<dbReference type="EMBL" id="CP028918">
    <property type="protein sequence ID" value="AWB48176.1"/>
    <property type="molecule type" value="Genomic_DNA"/>
</dbReference>
<evidence type="ECO:0000313" key="2">
    <source>
        <dbReference type="EMBL" id="AWB48176.1"/>
    </source>
</evidence>
<dbReference type="InterPro" id="IPR013762">
    <property type="entry name" value="Integrase-like_cat_sf"/>
</dbReference>
<dbReference type="KEGG" id="geh:HYN69_06305"/>
<dbReference type="GO" id="GO:0003677">
    <property type="term" value="F:DNA binding"/>
    <property type="evidence" value="ECO:0007669"/>
    <property type="project" value="InterPro"/>
</dbReference>
<dbReference type="GO" id="GO:0015074">
    <property type="term" value="P:DNA integration"/>
    <property type="evidence" value="ECO:0007669"/>
    <property type="project" value="InterPro"/>
</dbReference>
<keyword evidence="1" id="KW-0233">DNA recombination</keyword>
<dbReference type="Proteomes" id="UP000244496">
    <property type="component" value="Chromosome"/>
</dbReference>
<evidence type="ECO:0000313" key="3">
    <source>
        <dbReference type="Proteomes" id="UP000244496"/>
    </source>
</evidence>
<dbReference type="Gene3D" id="1.10.443.10">
    <property type="entry name" value="Intergrase catalytic core"/>
    <property type="match status" value="1"/>
</dbReference>
<dbReference type="SUPFAM" id="SSF56349">
    <property type="entry name" value="DNA breaking-rejoining enzymes"/>
    <property type="match status" value="1"/>
</dbReference>
<evidence type="ECO:0000256" key="1">
    <source>
        <dbReference type="ARBA" id="ARBA00023172"/>
    </source>
</evidence>
<reference evidence="2 3" key="1">
    <citation type="submission" date="2018-04" db="EMBL/GenBank/DDBJ databases">
        <title>Genome sequencing of Gemmobacter.</title>
        <authorList>
            <person name="Yi H."/>
            <person name="Baek M.-G."/>
        </authorList>
    </citation>
    <scope>NUCLEOTIDE SEQUENCE [LARGE SCALE GENOMIC DNA]</scope>
    <source>
        <strain evidence="2 3">HYN0069</strain>
    </source>
</reference>
<protein>
    <recommendedName>
        <fullName evidence="4">Phage integrase family protein</fullName>
    </recommendedName>
</protein>
<name>A0A2S0UK41_9RHOB</name>
<evidence type="ECO:0008006" key="4">
    <source>
        <dbReference type="Google" id="ProtNLM"/>
    </source>
</evidence>